<protein>
    <submittedName>
        <fullName evidence="2">CPXV004 protein</fullName>
    </submittedName>
</protein>
<organismHost>
    <name type="scientific">Bos taurus</name>
    <name type="common">Bovine</name>
    <dbReference type="NCBI Taxonomy" id="9913"/>
</organismHost>
<organismHost>
    <name type="scientific">Homo sapiens</name>
    <name type="common">Human</name>
    <dbReference type="NCBI Taxonomy" id="9606"/>
</organismHost>
<organismHost>
    <name type="scientific">Loxodonta africana</name>
    <name type="common">African elephant</name>
    <dbReference type="NCBI Taxonomy" id="9785"/>
</organismHost>
<organismHost>
    <name type="scientific">Mus musculus</name>
    <name type="common">Mouse</name>
    <dbReference type="NCBI Taxonomy" id="10090"/>
</organismHost>
<accession>U5TDS0</accession>
<proteinExistence type="predicted"/>
<name>U5TDS0_COWPX</name>
<organismHost>
    <name type="scientific">Myodes glareolus</name>
    <name type="common">Bank vole</name>
    <name type="synonym">Clethrionomys glareolus</name>
    <dbReference type="NCBI Taxonomy" id="447135"/>
</organismHost>
<keyword evidence="1" id="KW-1133">Transmembrane helix</keyword>
<reference evidence="2 3" key="1">
    <citation type="submission" date="2013-03" db="EMBL/GenBank/DDBJ databases">
        <title>Genome-wide comparison of cowpoxviruses reveals a new clade related to Variola virus.</title>
        <authorList>
            <person name="Dabrowski P.W."/>
            <person name="Radonic A."/>
            <person name="Kurth A."/>
            <person name="Nitsche A."/>
        </authorList>
    </citation>
    <scope>NUCLEOTIDE SEQUENCE [LARGE SCALE GENOMIC DNA]</scope>
    <source>
        <strain evidence="2">MarLei07/1</strain>
    </source>
</reference>
<gene>
    <name evidence="2" type="primary">CPXV004</name>
</gene>
<evidence type="ECO:0000256" key="1">
    <source>
        <dbReference type="SAM" id="Phobius"/>
    </source>
</evidence>
<keyword evidence="1" id="KW-0812">Transmembrane</keyword>
<evidence type="ECO:0000313" key="2">
    <source>
        <dbReference type="EMBL" id="AGY98961.1"/>
    </source>
</evidence>
<dbReference type="EMBL" id="KC813499">
    <property type="protein sequence ID" value="AGY98961.1"/>
    <property type="molecule type" value="Genomic_DNA"/>
</dbReference>
<organism evidence="2 3">
    <name type="scientific">Cowpox virus</name>
    <name type="common">CPV</name>
    <dbReference type="NCBI Taxonomy" id="10243"/>
    <lineage>
        <taxon>Viruses</taxon>
        <taxon>Varidnaviria</taxon>
        <taxon>Bamfordvirae</taxon>
        <taxon>Nucleocytoviricota</taxon>
        <taxon>Pokkesviricetes</taxon>
        <taxon>Chitovirales</taxon>
        <taxon>Poxviridae</taxon>
        <taxon>Chordopoxvirinae</taxon>
        <taxon>Orthopoxvirus</taxon>
        <taxon>Orthopoxvirus cowpox</taxon>
    </lineage>
</organism>
<feature type="transmembrane region" description="Helical" evidence="1">
    <location>
        <begin position="18"/>
        <end position="35"/>
    </location>
</feature>
<organismHost>
    <name type="scientific">Microtus agrestis</name>
    <name type="common">Short-tailed field vole</name>
    <dbReference type="NCBI Taxonomy" id="29092"/>
</organismHost>
<dbReference type="Proteomes" id="UP000099759">
    <property type="component" value="Segment"/>
</dbReference>
<sequence>MIAVLDDSISLPYNKLEYIFYFYEKLIIVFIYVTIKVSGLN</sequence>
<organismHost>
    <name type="scientific">Felis catus</name>
    <name type="common">Cat</name>
    <name type="synonym">Felis silvestris catus</name>
    <dbReference type="NCBI Taxonomy" id="9685"/>
</organismHost>
<keyword evidence="1" id="KW-0472">Membrane</keyword>
<evidence type="ECO:0000313" key="3">
    <source>
        <dbReference type="Proteomes" id="UP000099759"/>
    </source>
</evidence>
<organismHost>
    <name type="scientific">Apodemus sylvaticus</name>
    <name type="common">European woodmouse</name>
    <dbReference type="NCBI Taxonomy" id="10129"/>
</organismHost>